<dbReference type="GO" id="GO:0016020">
    <property type="term" value="C:membrane"/>
    <property type="evidence" value="ECO:0007669"/>
    <property type="project" value="UniProtKB-SubCell"/>
</dbReference>
<comment type="similarity">
    <text evidence="2">Belongs to the unc-93 family.</text>
</comment>
<feature type="transmembrane region" description="Helical" evidence="7">
    <location>
        <begin position="140"/>
        <end position="159"/>
    </location>
</feature>
<comment type="caution">
    <text evidence="8">The sequence shown here is derived from an EMBL/GenBank/DDBJ whole genome shotgun (WGS) entry which is preliminary data.</text>
</comment>
<feature type="compositionally biased region" description="Gly residues" evidence="6">
    <location>
        <begin position="616"/>
        <end position="625"/>
    </location>
</feature>
<evidence type="ECO:0000256" key="6">
    <source>
        <dbReference type="SAM" id="MobiDB-lite"/>
    </source>
</evidence>
<dbReference type="InterPro" id="IPR036259">
    <property type="entry name" value="MFS_trans_sf"/>
</dbReference>
<name>A0A9P1IB57_9PELO</name>
<feature type="compositionally biased region" description="Basic residues" evidence="6">
    <location>
        <begin position="588"/>
        <end position="602"/>
    </location>
</feature>
<dbReference type="EMBL" id="CANHGI010000002">
    <property type="protein sequence ID" value="CAI5442682.1"/>
    <property type="molecule type" value="Genomic_DNA"/>
</dbReference>
<feature type="transmembrane region" description="Helical" evidence="7">
    <location>
        <begin position="101"/>
        <end position="119"/>
    </location>
</feature>
<evidence type="ECO:0000256" key="3">
    <source>
        <dbReference type="ARBA" id="ARBA00022692"/>
    </source>
</evidence>
<feature type="transmembrane region" description="Helical" evidence="7">
    <location>
        <begin position="50"/>
        <end position="72"/>
    </location>
</feature>
<dbReference type="OrthoDB" id="196103at2759"/>
<evidence type="ECO:0000313" key="8">
    <source>
        <dbReference type="EMBL" id="CAI5442682.1"/>
    </source>
</evidence>
<feature type="transmembrane region" description="Helical" evidence="7">
    <location>
        <begin position="174"/>
        <end position="195"/>
    </location>
</feature>
<reference evidence="8" key="1">
    <citation type="submission" date="2022-11" db="EMBL/GenBank/DDBJ databases">
        <authorList>
            <person name="Kikuchi T."/>
        </authorList>
    </citation>
    <scope>NUCLEOTIDE SEQUENCE</scope>
    <source>
        <strain evidence="8">PS1010</strain>
    </source>
</reference>
<dbReference type="Gene3D" id="1.20.1250.20">
    <property type="entry name" value="MFS general substrate transporter like domains"/>
    <property type="match status" value="1"/>
</dbReference>
<keyword evidence="9" id="KW-1185">Reference proteome</keyword>
<feature type="transmembrane region" description="Helical" evidence="7">
    <location>
        <begin position="12"/>
        <end position="30"/>
    </location>
</feature>
<feature type="compositionally biased region" description="Basic and acidic residues" evidence="6">
    <location>
        <begin position="651"/>
        <end position="671"/>
    </location>
</feature>
<feature type="transmembrane region" description="Helical" evidence="7">
    <location>
        <begin position="297"/>
        <end position="317"/>
    </location>
</feature>
<accession>A0A9P1IB57</accession>
<dbReference type="InterPro" id="IPR010291">
    <property type="entry name" value="Ion_channel_UNC-93"/>
</dbReference>
<feature type="transmembrane region" description="Helical" evidence="7">
    <location>
        <begin position="374"/>
        <end position="394"/>
    </location>
</feature>
<feature type="compositionally biased region" description="Basic and acidic residues" evidence="6">
    <location>
        <begin position="452"/>
        <end position="469"/>
    </location>
</feature>
<organism evidence="8 9">
    <name type="scientific">Caenorhabditis angaria</name>
    <dbReference type="NCBI Taxonomy" id="860376"/>
    <lineage>
        <taxon>Eukaryota</taxon>
        <taxon>Metazoa</taxon>
        <taxon>Ecdysozoa</taxon>
        <taxon>Nematoda</taxon>
        <taxon>Chromadorea</taxon>
        <taxon>Rhabditida</taxon>
        <taxon>Rhabditina</taxon>
        <taxon>Rhabditomorpha</taxon>
        <taxon>Rhabditoidea</taxon>
        <taxon>Rhabditidae</taxon>
        <taxon>Peloderinae</taxon>
        <taxon>Caenorhabditis</taxon>
    </lineage>
</organism>
<proteinExistence type="inferred from homology"/>
<evidence type="ECO:0000256" key="4">
    <source>
        <dbReference type="ARBA" id="ARBA00022989"/>
    </source>
</evidence>
<evidence type="ECO:0000256" key="2">
    <source>
        <dbReference type="ARBA" id="ARBA00009172"/>
    </source>
</evidence>
<keyword evidence="3 7" id="KW-0812">Transmembrane</keyword>
<evidence type="ECO:0000256" key="1">
    <source>
        <dbReference type="ARBA" id="ARBA00004141"/>
    </source>
</evidence>
<feature type="transmembrane region" description="Helical" evidence="7">
    <location>
        <begin position="264"/>
        <end position="285"/>
    </location>
</feature>
<protein>
    <submittedName>
        <fullName evidence="8">Uncharacterized protein</fullName>
    </submittedName>
</protein>
<gene>
    <name evidence="8" type="ORF">CAMP_LOCUS5319</name>
</gene>
<keyword evidence="4 7" id="KW-1133">Transmembrane helix</keyword>
<dbReference type="PANTHER" id="PTHR23294">
    <property type="entry name" value="ET TRANSLATION PRODUCT-RELATED"/>
    <property type="match status" value="1"/>
</dbReference>
<evidence type="ECO:0000256" key="7">
    <source>
        <dbReference type="SAM" id="Phobius"/>
    </source>
</evidence>
<feature type="transmembrane region" description="Helical" evidence="7">
    <location>
        <begin position="226"/>
        <end position="244"/>
    </location>
</feature>
<feature type="compositionally biased region" description="Low complexity" evidence="6">
    <location>
        <begin position="626"/>
        <end position="650"/>
    </location>
</feature>
<dbReference type="Proteomes" id="UP001152747">
    <property type="component" value="Unassembled WGS sequence"/>
</dbReference>
<feature type="region of interest" description="Disordered" evidence="6">
    <location>
        <begin position="433"/>
        <end position="469"/>
    </location>
</feature>
<sequence>MGIDRGTQNVVQLSIAFMLLFFAYMSQEFLQEPLIESEAKHRGTIDIHAGYNSLAILYFFFTLACFVVTPIIDKFGAKWTMVVGMISYITFQIGFFHINTVYLYTSSAFLGIGASFLWVGQGKYLTDNCNVKTIERNTSMMWCILKVSLLTGGIFLYFMFRNQTLTDVIENNRVKYFCMVYIIISALAMLIIIFLRPSEYTPTNKPTETLSETLKATFQLLATHKMCLLAVIFIYTGFSRSFWISIYPSSIKFTSKLGGNTTQIMAIACISTGIGQVAAGLFMTIIGKRAKKLGKDLIMVFALFIHLIVFGLIYCFFPYDASLHQTENVGIFEPNIYVANLCSFFLGVGDAIIQTQTLAFLCDGYSNESSQAFALFKFYSGVSSTLAFFISPYFTLPMHLILYGLFAVLSAICAIIAQRVYFHKIQHFHQGEKPELDSKTAKSPGGAKNKGSVKEGSFKSRTPTAKEAKNYDDRMMRKYNLTKEQLKMAKQEAHQQRENWIKYKKEQVLDIFGSKSKYVSKSAKSDVMHPHALRKVTTVINKEGKEIPIEFGKRLEILLELHRPNPKFNIIKSQVSTEKSKNAQASKFKQRHKLGNQKGRSKDKKDKYNQMRSSIDGGGTTGTNGGVDTTGSANIESSNKENNGSSNKSGSDSKKNQDDDHINSTDPSRKLFPKDWYALSSSRILVKKGRLIFWQAEEGDEQTQDFTDDDQKFSVTTDVVLEVLEGKREVKTTNLKEPGDGFGDLKQINDDYKKSSLPNPLFDNTLKGTVDFESKKPKDAKSAMSIRSSKNQWEKNCEVFVFKGETMKRLKNTKVVRKTEILEDIIRKPDE</sequence>
<evidence type="ECO:0000256" key="5">
    <source>
        <dbReference type="ARBA" id="ARBA00023136"/>
    </source>
</evidence>
<dbReference type="SUPFAM" id="SSF103473">
    <property type="entry name" value="MFS general substrate transporter"/>
    <property type="match status" value="1"/>
</dbReference>
<dbReference type="InterPro" id="IPR051617">
    <property type="entry name" value="UNC-93-like_regulator"/>
</dbReference>
<keyword evidence="5 7" id="KW-0472">Membrane</keyword>
<comment type="subcellular location">
    <subcellularLocation>
        <location evidence="1">Membrane</location>
        <topology evidence="1">Multi-pass membrane protein</topology>
    </subcellularLocation>
</comment>
<feature type="region of interest" description="Disordered" evidence="6">
    <location>
        <begin position="572"/>
        <end position="671"/>
    </location>
</feature>
<feature type="compositionally biased region" description="Polar residues" evidence="6">
    <location>
        <begin position="572"/>
        <end position="587"/>
    </location>
</feature>
<feature type="transmembrane region" description="Helical" evidence="7">
    <location>
        <begin position="337"/>
        <end position="362"/>
    </location>
</feature>
<evidence type="ECO:0000313" key="9">
    <source>
        <dbReference type="Proteomes" id="UP001152747"/>
    </source>
</evidence>
<feature type="transmembrane region" description="Helical" evidence="7">
    <location>
        <begin position="400"/>
        <end position="422"/>
    </location>
</feature>
<dbReference type="Pfam" id="PF05978">
    <property type="entry name" value="UNC-93"/>
    <property type="match status" value="1"/>
</dbReference>
<dbReference type="PANTHER" id="PTHR23294:SF8">
    <property type="entry name" value="UNC93-LIKE PROTEIN MFSD11"/>
    <property type="match status" value="1"/>
</dbReference>
<dbReference type="AlphaFoldDB" id="A0A9P1IB57"/>